<evidence type="ECO:0000313" key="4">
    <source>
        <dbReference type="Proteomes" id="UP000001542"/>
    </source>
</evidence>
<feature type="compositionally biased region" description="Low complexity" evidence="1">
    <location>
        <begin position="115"/>
        <end position="124"/>
    </location>
</feature>
<dbReference type="EMBL" id="DS113403">
    <property type="protein sequence ID" value="EAY07303.1"/>
    <property type="molecule type" value="Genomic_DNA"/>
</dbReference>
<dbReference type="VEuPathDB" id="TrichDB:TVAG_223660"/>
<accession>A2EJ71</accession>
<reference evidence="3" key="2">
    <citation type="journal article" date="2007" name="Science">
        <title>Draft genome sequence of the sexually transmitted pathogen Trichomonas vaginalis.</title>
        <authorList>
            <person name="Carlton J.M."/>
            <person name="Hirt R.P."/>
            <person name="Silva J.C."/>
            <person name="Delcher A.L."/>
            <person name="Schatz M."/>
            <person name="Zhao Q."/>
            <person name="Wortman J.R."/>
            <person name="Bidwell S.L."/>
            <person name="Alsmark U.C.M."/>
            <person name="Besteiro S."/>
            <person name="Sicheritz-Ponten T."/>
            <person name="Noel C.J."/>
            <person name="Dacks J.B."/>
            <person name="Foster P.G."/>
            <person name="Simillion C."/>
            <person name="Van de Peer Y."/>
            <person name="Miranda-Saavedra D."/>
            <person name="Barton G.J."/>
            <person name="Westrop G.D."/>
            <person name="Mueller S."/>
            <person name="Dessi D."/>
            <person name="Fiori P.L."/>
            <person name="Ren Q."/>
            <person name="Paulsen I."/>
            <person name="Zhang H."/>
            <person name="Bastida-Corcuera F.D."/>
            <person name="Simoes-Barbosa A."/>
            <person name="Brown M.T."/>
            <person name="Hayes R.D."/>
            <person name="Mukherjee M."/>
            <person name="Okumura C.Y."/>
            <person name="Schneider R."/>
            <person name="Smith A.J."/>
            <person name="Vanacova S."/>
            <person name="Villalvazo M."/>
            <person name="Haas B.J."/>
            <person name="Pertea M."/>
            <person name="Feldblyum T.V."/>
            <person name="Utterback T.R."/>
            <person name="Shu C.L."/>
            <person name="Osoegawa K."/>
            <person name="de Jong P.J."/>
            <person name="Hrdy I."/>
            <person name="Horvathova L."/>
            <person name="Zubacova Z."/>
            <person name="Dolezal P."/>
            <person name="Malik S.B."/>
            <person name="Logsdon J.M. Jr."/>
            <person name="Henze K."/>
            <person name="Gupta A."/>
            <person name="Wang C.C."/>
            <person name="Dunne R.L."/>
            <person name="Upcroft J.A."/>
            <person name="Upcroft P."/>
            <person name="White O."/>
            <person name="Salzberg S.L."/>
            <person name="Tang P."/>
            <person name="Chiu C.-H."/>
            <person name="Lee Y.-S."/>
            <person name="Embley T.M."/>
            <person name="Coombs G.H."/>
            <person name="Mottram J.C."/>
            <person name="Tachezy J."/>
            <person name="Fraser-Liggett C.M."/>
            <person name="Johnson P.J."/>
        </authorList>
    </citation>
    <scope>NUCLEOTIDE SEQUENCE [LARGE SCALE GENOMIC DNA]</scope>
    <source>
        <strain evidence="3">G3</strain>
    </source>
</reference>
<dbReference type="VEuPathDB" id="TrichDB:TVAGG3_0199110"/>
<evidence type="ECO:0000256" key="1">
    <source>
        <dbReference type="SAM" id="MobiDB-lite"/>
    </source>
</evidence>
<name>A2EJ71_TRIV3</name>
<dbReference type="KEGG" id="tva:4765191"/>
<dbReference type="InParanoid" id="A2EJ71"/>
<evidence type="ECO:0000313" key="3">
    <source>
        <dbReference type="EMBL" id="EAY07303.1"/>
    </source>
</evidence>
<keyword evidence="2" id="KW-0732">Signal</keyword>
<dbReference type="RefSeq" id="XP_001319526.1">
    <property type="nucleotide sequence ID" value="XM_001319491.1"/>
</dbReference>
<feature type="compositionally biased region" description="Polar residues" evidence="1">
    <location>
        <begin position="132"/>
        <end position="151"/>
    </location>
</feature>
<protein>
    <submittedName>
        <fullName evidence="3">Uncharacterized protein</fullName>
    </submittedName>
</protein>
<feature type="signal peptide" evidence="2">
    <location>
        <begin position="1"/>
        <end position="23"/>
    </location>
</feature>
<dbReference type="SMR" id="A2EJ71"/>
<reference evidence="3" key="1">
    <citation type="submission" date="2006-10" db="EMBL/GenBank/DDBJ databases">
        <authorList>
            <person name="Amadeo P."/>
            <person name="Zhao Q."/>
            <person name="Wortman J."/>
            <person name="Fraser-Liggett C."/>
            <person name="Carlton J."/>
        </authorList>
    </citation>
    <scope>NUCLEOTIDE SEQUENCE</scope>
    <source>
        <strain evidence="3">G3</strain>
    </source>
</reference>
<feature type="region of interest" description="Disordered" evidence="1">
    <location>
        <begin position="85"/>
        <end position="169"/>
    </location>
</feature>
<dbReference type="Proteomes" id="UP000001542">
    <property type="component" value="Unassembled WGS sequence"/>
</dbReference>
<gene>
    <name evidence="3" type="ORF">TVAG_223660</name>
</gene>
<evidence type="ECO:0000256" key="2">
    <source>
        <dbReference type="SAM" id="SignalP"/>
    </source>
</evidence>
<organism evidence="3 4">
    <name type="scientific">Trichomonas vaginalis (strain ATCC PRA-98 / G3)</name>
    <dbReference type="NCBI Taxonomy" id="412133"/>
    <lineage>
        <taxon>Eukaryota</taxon>
        <taxon>Metamonada</taxon>
        <taxon>Parabasalia</taxon>
        <taxon>Trichomonadida</taxon>
        <taxon>Trichomonadidae</taxon>
        <taxon>Trichomonas</taxon>
    </lineage>
</organism>
<feature type="chain" id="PRO_5002643460" evidence="2">
    <location>
        <begin position="24"/>
        <end position="169"/>
    </location>
</feature>
<dbReference type="AlphaFoldDB" id="A2EJ71"/>
<feature type="region of interest" description="Disordered" evidence="1">
    <location>
        <begin position="51"/>
        <end position="70"/>
    </location>
</feature>
<sequence length="169" mass="19802">MCYIAYLLISYLLFPLILLCASCASCGTANEKERYFEDNMDKFLEESEKRKAEYATMTPNDAAKAKKERRRQCVQKRYREEQEKYEQFLGQRQLQTNQSQDFNSNQEQPGQLYEPLQLNNQQLPDLSAPNVFYQSPPQQGVSPNSPYYNHYSQQSGQQFPQQEQSPDNN</sequence>
<feature type="compositionally biased region" description="Polar residues" evidence="1">
    <location>
        <begin position="90"/>
        <end position="109"/>
    </location>
</feature>
<proteinExistence type="predicted"/>
<keyword evidence="4" id="KW-1185">Reference proteome</keyword>
<feature type="compositionally biased region" description="Low complexity" evidence="1">
    <location>
        <begin position="152"/>
        <end position="169"/>
    </location>
</feature>